<comment type="caution">
    <text evidence="2">The sequence shown here is derived from an EMBL/GenBank/DDBJ whole genome shotgun (WGS) entry which is preliminary data.</text>
</comment>
<dbReference type="GeneID" id="19197819"/>
<evidence type="ECO:0000256" key="1">
    <source>
        <dbReference type="SAM" id="MobiDB-lite"/>
    </source>
</evidence>
<dbReference type="HOGENOM" id="CLU_2399486_0_0_1"/>
<proteinExistence type="predicted"/>
<evidence type="ECO:0000313" key="2">
    <source>
        <dbReference type="EMBL" id="EXJ53683.1"/>
    </source>
</evidence>
<dbReference type="AlphaFoldDB" id="W9VDY2"/>
<feature type="region of interest" description="Disordered" evidence="1">
    <location>
        <begin position="22"/>
        <end position="48"/>
    </location>
</feature>
<protein>
    <submittedName>
        <fullName evidence="2">Uncharacterized protein</fullName>
    </submittedName>
</protein>
<reference evidence="2 3" key="1">
    <citation type="submission" date="2013-03" db="EMBL/GenBank/DDBJ databases">
        <title>The Genome Sequence of Cladophialophora psammophila CBS 110553.</title>
        <authorList>
            <consortium name="The Broad Institute Genomics Platform"/>
            <person name="Cuomo C."/>
            <person name="de Hoog S."/>
            <person name="Gorbushina A."/>
            <person name="Walker B."/>
            <person name="Young S.K."/>
            <person name="Zeng Q."/>
            <person name="Gargeya S."/>
            <person name="Fitzgerald M."/>
            <person name="Haas B."/>
            <person name="Abouelleil A."/>
            <person name="Allen A.W."/>
            <person name="Alvarado L."/>
            <person name="Arachchi H.M."/>
            <person name="Berlin A.M."/>
            <person name="Chapman S.B."/>
            <person name="Gainer-Dewar J."/>
            <person name="Goldberg J."/>
            <person name="Griggs A."/>
            <person name="Gujja S."/>
            <person name="Hansen M."/>
            <person name="Howarth C."/>
            <person name="Imamovic A."/>
            <person name="Ireland A."/>
            <person name="Larimer J."/>
            <person name="McCowan C."/>
            <person name="Murphy C."/>
            <person name="Pearson M."/>
            <person name="Poon T.W."/>
            <person name="Priest M."/>
            <person name="Roberts A."/>
            <person name="Saif S."/>
            <person name="Shea T."/>
            <person name="Sisk P."/>
            <person name="Sykes S."/>
            <person name="Wortman J."/>
            <person name="Nusbaum C."/>
            <person name="Birren B."/>
        </authorList>
    </citation>
    <scope>NUCLEOTIDE SEQUENCE [LARGE SCALE GENOMIC DNA]</scope>
    <source>
        <strain evidence="2 3">CBS 110553</strain>
    </source>
</reference>
<sequence length="93" mass="11022">MCEDCGDEDNYDADDEFFEEDEFYEDDEFYPPEDGIYDTEDDDEDNYDSEDEWWQEQVENFNGEPGNELIEPDCFCASCLRSPARVEVKLVKN</sequence>
<dbReference type="Proteomes" id="UP000019471">
    <property type="component" value="Unassembled WGS sequence"/>
</dbReference>
<evidence type="ECO:0000313" key="3">
    <source>
        <dbReference type="Proteomes" id="UP000019471"/>
    </source>
</evidence>
<name>W9VDY2_9EURO</name>
<organism evidence="2 3">
    <name type="scientific">Cladophialophora psammophila CBS 110553</name>
    <dbReference type="NCBI Taxonomy" id="1182543"/>
    <lineage>
        <taxon>Eukaryota</taxon>
        <taxon>Fungi</taxon>
        <taxon>Dikarya</taxon>
        <taxon>Ascomycota</taxon>
        <taxon>Pezizomycotina</taxon>
        <taxon>Eurotiomycetes</taxon>
        <taxon>Chaetothyriomycetidae</taxon>
        <taxon>Chaetothyriales</taxon>
        <taxon>Herpotrichiellaceae</taxon>
        <taxon>Cladophialophora</taxon>
    </lineage>
</organism>
<dbReference type="EMBL" id="AMGX01000042">
    <property type="protein sequence ID" value="EXJ53683.1"/>
    <property type="molecule type" value="Genomic_DNA"/>
</dbReference>
<accession>W9VDY2</accession>
<keyword evidence="3" id="KW-1185">Reference proteome</keyword>
<dbReference type="RefSeq" id="XP_007751892.1">
    <property type="nucleotide sequence ID" value="XM_007753702.1"/>
</dbReference>
<gene>
    <name evidence="2" type="ORF">A1O5_13135</name>
</gene>
<dbReference type="OrthoDB" id="10611047at2759"/>